<organism evidence="2 3">
    <name type="scientific">Cellvibrio fontiphilus</name>
    <dbReference type="NCBI Taxonomy" id="1815559"/>
    <lineage>
        <taxon>Bacteria</taxon>
        <taxon>Pseudomonadati</taxon>
        <taxon>Pseudomonadota</taxon>
        <taxon>Gammaproteobacteria</taxon>
        <taxon>Cellvibrionales</taxon>
        <taxon>Cellvibrionaceae</taxon>
        <taxon>Cellvibrio</taxon>
    </lineage>
</organism>
<evidence type="ECO:0000256" key="1">
    <source>
        <dbReference type="SAM" id="Phobius"/>
    </source>
</evidence>
<dbReference type="Pfam" id="PF10734">
    <property type="entry name" value="DUF2523"/>
    <property type="match status" value="1"/>
</dbReference>
<gene>
    <name evidence="2" type="ORF">ACFODX_10420</name>
</gene>
<dbReference type="InterPro" id="IPR019670">
    <property type="entry name" value="DUF2523"/>
</dbReference>
<evidence type="ECO:0000313" key="3">
    <source>
        <dbReference type="Proteomes" id="UP001595555"/>
    </source>
</evidence>
<protein>
    <submittedName>
        <fullName evidence="2">DUF2523 family protein</fullName>
    </submittedName>
</protein>
<dbReference type="RefSeq" id="WP_378118801.1">
    <property type="nucleotide sequence ID" value="NZ_JBHRTF010000004.1"/>
</dbReference>
<reference evidence="3" key="1">
    <citation type="journal article" date="2019" name="Int. J. Syst. Evol. Microbiol.">
        <title>The Global Catalogue of Microorganisms (GCM) 10K type strain sequencing project: providing services to taxonomists for standard genome sequencing and annotation.</title>
        <authorList>
            <consortium name="The Broad Institute Genomics Platform"/>
            <consortium name="The Broad Institute Genome Sequencing Center for Infectious Disease"/>
            <person name="Wu L."/>
            <person name="Ma J."/>
        </authorList>
    </citation>
    <scope>NUCLEOTIDE SEQUENCE [LARGE SCALE GENOMIC DNA]</scope>
    <source>
        <strain evidence="3">KCTC 52237</strain>
    </source>
</reference>
<name>A0ABV7FJF6_9GAMM</name>
<keyword evidence="1" id="KW-1133">Transmembrane helix</keyword>
<dbReference type="Proteomes" id="UP001595555">
    <property type="component" value="Unassembled WGS sequence"/>
</dbReference>
<sequence length="121" mass="13309">MPLAIVAAIQAVYALLRAFFFGLWTRLWAFILFALPLVLEKAIKLLGIGVVSYAGVDLTVDELSEFLLTKLNGLPQDLLQIFLIMKLDAGFKIVLTAMAIAISFKLAQSSTKMVFKGKMEA</sequence>
<keyword evidence="1" id="KW-0812">Transmembrane</keyword>
<keyword evidence="3" id="KW-1185">Reference proteome</keyword>
<evidence type="ECO:0000313" key="2">
    <source>
        <dbReference type="EMBL" id="MFC3115973.1"/>
    </source>
</evidence>
<accession>A0ABV7FJF6</accession>
<feature type="transmembrane region" description="Helical" evidence="1">
    <location>
        <begin position="80"/>
        <end position="104"/>
    </location>
</feature>
<feature type="transmembrane region" description="Helical" evidence="1">
    <location>
        <begin position="12"/>
        <end position="35"/>
    </location>
</feature>
<comment type="caution">
    <text evidence="2">The sequence shown here is derived from an EMBL/GenBank/DDBJ whole genome shotgun (WGS) entry which is preliminary data.</text>
</comment>
<keyword evidence="1" id="KW-0472">Membrane</keyword>
<proteinExistence type="predicted"/>
<dbReference type="EMBL" id="JBHRTF010000004">
    <property type="protein sequence ID" value="MFC3115973.1"/>
    <property type="molecule type" value="Genomic_DNA"/>
</dbReference>